<comment type="caution">
    <text evidence="4">The sequence shown here is derived from an EMBL/GenBank/DDBJ whole genome shotgun (WGS) entry which is preliminary data.</text>
</comment>
<keyword evidence="5" id="KW-1185">Reference proteome</keyword>
<dbReference type="Gene3D" id="2.60.40.10">
    <property type="entry name" value="Immunoglobulins"/>
    <property type="match status" value="1"/>
</dbReference>
<proteinExistence type="predicted"/>
<evidence type="ECO:0000313" key="4">
    <source>
        <dbReference type="EMBL" id="KZS18298.1"/>
    </source>
</evidence>
<feature type="chain" id="PRO_5007837995" description="Ig-like domain-containing protein" evidence="2">
    <location>
        <begin position="21"/>
        <end position="217"/>
    </location>
</feature>
<reference evidence="4 5" key="1">
    <citation type="submission" date="2016-03" db="EMBL/GenBank/DDBJ databases">
        <title>EvidentialGene: Evidence-directed Construction of Genes on Genomes.</title>
        <authorList>
            <person name="Gilbert D.G."/>
            <person name="Choi J.-H."/>
            <person name="Mockaitis K."/>
            <person name="Colbourne J."/>
            <person name="Pfrender M."/>
        </authorList>
    </citation>
    <scope>NUCLEOTIDE SEQUENCE [LARGE SCALE GENOMIC DNA]</scope>
    <source>
        <strain evidence="4 5">Xinb3</strain>
        <tissue evidence="4">Complete organism</tissue>
    </source>
</reference>
<dbReference type="PROSITE" id="PS50835">
    <property type="entry name" value="IG_LIKE"/>
    <property type="match status" value="1"/>
</dbReference>
<name>A0A162NVD1_9CRUS</name>
<protein>
    <recommendedName>
        <fullName evidence="3">Ig-like domain-containing protein</fullName>
    </recommendedName>
</protein>
<sequence>MANVCLYLFVLISIASIVQCQQLDDEEEQTVTILPNDEIVVRLDQHLMLTCRIDGPQVTRCLWEIDGVFQPSTVLSTAIENRRYQSQNYGRCHIVMKVTQQDIGQWTCYMFIDESDIPKNATKEVSLFHRRSSLSGLVTIIIVGLIILASYVGGFALQKACQFNNQRWQGISKMAEPTASTTLRSMRSQESSQYENSACYDDTIEMTTSPHPAKGHP</sequence>
<dbReference type="InterPro" id="IPR013783">
    <property type="entry name" value="Ig-like_fold"/>
</dbReference>
<feature type="domain" description="Ig-like" evidence="3">
    <location>
        <begin position="29"/>
        <end position="126"/>
    </location>
</feature>
<organism evidence="4 5">
    <name type="scientific">Daphnia magna</name>
    <dbReference type="NCBI Taxonomy" id="35525"/>
    <lineage>
        <taxon>Eukaryota</taxon>
        <taxon>Metazoa</taxon>
        <taxon>Ecdysozoa</taxon>
        <taxon>Arthropoda</taxon>
        <taxon>Crustacea</taxon>
        <taxon>Branchiopoda</taxon>
        <taxon>Diplostraca</taxon>
        <taxon>Cladocera</taxon>
        <taxon>Anomopoda</taxon>
        <taxon>Daphniidae</taxon>
        <taxon>Daphnia</taxon>
    </lineage>
</organism>
<dbReference type="OrthoDB" id="6362501at2759"/>
<keyword evidence="1" id="KW-0812">Transmembrane</keyword>
<accession>A0A162NVD1</accession>
<dbReference type="AlphaFoldDB" id="A0A162NVD1"/>
<dbReference type="SUPFAM" id="SSF48726">
    <property type="entry name" value="Immunoglobulin"/>
    <property type="match status" value="1"/>
</dbReference>
<feature type="signal peptide" evidence="2">
    <location>
        <begin position="1"/>
        <end position="20"/>
    </location>
</feature>
<dbReference type="InterPro" id="IPR007110">
    <property type="entry name" value="Ig-like_dom"/>
</dbReference>
<feature type="transmembrane region" description="Helical" evidence="1">
    <location>
        <begin position="134"/>
        <end position="157"/>
    </location>
</feature>
<keyword evidence="1" id="KW-1133">Transmembrane helix</keyword>
<evidence type="ECO:0000256" key="2">
    <source>
        <dbReference type="SAM" id="SignalP"/>
    </source>
</evidence>
<evidence type="ECO:0000259" key="3">
    <source>
        <dbReference type="PROSITE" id="PS50835"/>
    </source>
</evidence>
<dbReference type="EMBL" id="LRGB01000531">
    <property type="protein sequence ID" value="KZS18298.1"/>
    <property type="molecule type" value="Genomic_DNA"/>
</dbReference>
<evidence type="ECO:0000313" key="5">
    <source>
        <dbReference type="Proteomes" id="UP000076858"/>
    </source>
</evidence>
<dbReference type="InterPro" id="IPR036179">
    <property type="entry name" value="Ig-like_dom_sf"/>
</dbReference>
<dbReference type="Proteomes" id="UP000076858">
    <property type="component" value="Unassembled WGS sequence"/>
</dbReference>
<gene>
    <name evidence="4" type="ORF">APZ42_015564</name>
</gene>
<keyword evidence="2" id="KW-0732">Signal</keyword>
<keyword evidence="1" id="KW-0472">Membrane</keyword>
<evidence type="ECO:0000256" key="1">
    <source>
        <dbReference type="SAM" id="Phobius"/>
    </source>
</evidence>